<dbReference type="InterPro" id="IPR027417">
    <property type="entry name" value="P-loop_NTPase"/>
</dbReference>
<dbReference type="Pfam" id="PF21694">
    <property type="entry name" value="DNA_pol3_delta_C"/>
    <property type="match status" value="1"/>
</dbReference>
<keyword evidence="3" id="KW-0808">Transferase</keyword>
<gene>
    <name evidence="11" type="primary">yqeN_9</name>
    <name evidence="11" type="ORF">SDC9_38676</name>
</gene>
<dbReference type="InterPro" id="IPR048466">
    <property type="entry name" value="DNA_pol3_delta-like_C"/>
</dbReference>
<dbReference type="SUPFAM" id="SSF52540">
    <property type="entry name" value="P-loop containing nucleoside triphosphate hydrolases"/>
    <property type="match status" value="1"/>
</dbReference>
<dbReference type="PANTHER" id="PTHR34388">
    <property type="entry name" value="DNA POLYMERASE III SUBUNIT DELTA"/>
    <property type="match status" value="1"/>
</dbReference>
<organism evidence="11">
    <name type="scientific">bioreactor metagenome</name>
    <dbReference type="NCBI Taxonomy" id="1076179"/>
    <lineage>
        <taxon>unclassified sequences</taxon>
        <taxon>metagenomes</taxon>
        <taxon>ecological metagenomes</taxon>
    </lineage>
</organism>
<keyword evidence="5" id="KW-0235">DNA replication</keyword>
<comment type="caution">
    <text evidence="11">The sequence shown here is derived from an EMBL/GenBank/DDBJ whole genome shotgun (WGS) entry which is preliminary data.</text>
</comment>
<dbReference type="GO" id="GO:0003677">
    <property type="term" value="F:DNA binding"/>
    <property type="evidence" value="ECO:0007669"/>
    <property type="project" value="InterPro"/>
</dbReference>
<dbReference type="SUPFAM" id="SSF48019">
    <property type="entry name" value="post-AAA+ oligomerization domain-like"/>
    <property type="match status" value="1"/>
</dbReference>
<evidence type="ECO:0000256" key="4">
    <source>
        <dbReference type="ARBA" id="ARBA00022695"/>
    </source>
</evidence>
<keyword evidence="6" id="KW-0239">DNA-directed DNA polymerase</keyword>
<dbReference type="InterPro" id="IPR005790">
    <property type="entry name" value="DNA_polIII_delta"/>
</dbReference>
<dbReference type="EMBL" id="VSSQ01000362">
    <property type="protein sequence ID" value="MPL92567.1"/>
    <property type="molecule type" value="Genomic_DNA"/>
</dbReference>
<sequence>MHEQILQSLKQKKYAPIYFLMGEEPYYIDLISDYIQYEILDESQREFDLSVLYGKDIDITTVINAAKRFPMMSPYQILIVKEAQHIKDLDKLQFYIQHYAPATILVICYKYGTVDGRKKWVNELKKTGVLFESKKLRDYEMSAWIAKYAKTKDLQIEEKAMVMLTDFLGTDLSKVANELDKLAITKPAGTSRITPEIIEKNIGISKDFNVFELQDALIRKDVLKANRIINYFADNKKANPIQMVLAQLFSFFSNLMIFHYLPQKTAESAAAEFKIHPFIARNYITASKSFNAWKTMNIITSIRETDARSKGIDNVSADEGDLLKELVFKILH</sequence>
<protein>
    <recommendedName>
        <fullName evidence="2">DNA polymerase III subunit delta</fullName>
        <ecNumber evidence="1">2.7.7.7</ecNumber>
    </recommendedName>
</protein>
<evidence type="ECO:0000256" key="5">
    <source>
        <dbReference type="ARBA" id="ARBA00022705"/>
    </source>
</evidence>
<evidence type="ECO:0000256" key="7">
    <source>
        <dbReference type="ARBA" id="ARBA00034754"/>
    </source>
</evidence>
<dbReference type="GO" id="GO:0003887">
    <property type="term" value="F:DNA-directed DNA polymerase activity"/>
    <property type="evidence" value="ECO:0007669"/>
    <property type="project" value="UniProtKB-KW"/>
</dbReference>
<feature type="domain" description="DNA polymerase III delta N-terminal" evidence="9">
    <location>
        <begin position="18"/>
        <end position="132"/>
    </location>
</feature>
<dbReference type="InterPro" id="IPR010372">
    <property type="entry name" value="DNA_pol3_delta_N"/>
</dbReference>
<feature type="domain" description="DNA polymerase III delta subunit-like C-terminal" evidence="10">
    <location>
        <begin position="209"/>
        <end position="310"/>
    </location>
</feature>
<proteinExistence type="inferred from homology"/>
<dbReference type="Gene3D" id="1.10.8.60">
    <property type="match status" value="1"/>
</dbReference>
<dbReference type="Gene3D" id="3.40.50.300">
    <property type="entry name" value="P-loop containing nucleotide triphosphate hydrolases"/>
    <property type="match status" value="1"/>
</dbReference>
<dbReference type="InterPro" id="IPR008921">
    <property type="entry name" value="DNA_pol3_clamp-load_cplx_C"/>
</dbReference>
<dbReference type="AlphaFoldDB" id="A0A644VMT3"/>
<keyword evidence="4" id="KW-0548">Nucleotidyltransferase</keyword>
<evidence type="ECO:0000256" key="6">
    <source>
        <dbReference type="ARBA" id="ARBA00022932"/>
    </source>
</evidence>
<dbReference type="GO" id="GO:0009360">
    <property type="term" value="C:DNA polymerase III complex"/>
    <property type="evidence" value="ECO:0007669"/>
    <property type="project" value="InterPro"/>
</dbReference>
<evidence type="ECO:0000256" key="2">
    <source>
        <dbReference type="ARBA" id="ARBA00017703"/>
    </source>
</evidence>
<evidence type="ECO:0000259" key="9">
    <source>
        <dbReference type="Pfam" id="PF06144"/>
    </source>
</evidence>
<dbReference type="PANTHER" id="PTHR34388:SF1">
    <property type="entry name" value="DNA POLYMERASE III SUBUNIT DELTA"/>
    <property type="match status" value="1"/>
</dbReference>
<accession>A0A644VMT3</accession>
<name>A0A644VMT3_9ZZZZ</name>
<dbReference type="Gene3D" id="1.20.272.10">
    <property type="match status" value="1"/>
</dbReference>
<dbReference type="NCBIfam" id="TIGR01128">
    <property type="entry name" value="holA"/>
    <property type="match status" value="1"/>
</dbReference>
<reference evidence="11" key="1">
    <citation type="submission" date="2019-08" db="EMBL/GenBank/DDBJ databases">
        <authorList>
            <person name="Kucharzyk K."/>
            <person name="Murdoch R.W."/>
            <person name="Higgins S."/>
            <person name="Loffler F."/>
        </authorList>
    </citation>
    <scope>NUCLEOTIDE SEQUENCE</scope>
</reference>
<dbReference type="GO" id="GO:0006261">
    <property type="term" value="P:DNA-templated DNA replication"/>
    <property type="evidence" value="ECO:0007669"/>
    <property type="project" value="TreeGrafter"/>
</dbReference>
<evidence type="ECO:0000256" key="3">
    <source>
        <dbReference type="ARBA" id="ARBA00022679"/>
    </source>
</evidence>
<comment type="catalytic activity">
    <reaction evidence="8">
        <text>DNA(n) + a 2'-deoxyribonucleoside 5'-triphosphate = DNA(n+1) + diphosphate</text>
        <dbReference type="Rhea" id="RHEA:22508"/>
        <dbReference type="Rhea" id="RHEA-COMP:17339"/>
        <dbReference type="Rhea" id="RHEA-COMP:17340"/>
        <dbReference type="ChEBI" id="CHEBI:33019"/>
        <dbReference type="ChEBI" id="CHEBI:61560"/>
        <dbReference type="ChEBI" id="CHEBI:173112"/>
        <dbReference type="EC" id="2.7.7.7"/>
    </reaction>
</comment>
<evidence type="ECO:0000313" key="11">
    <source>
        <dbReference type="EMBL" id="MPL92567.1"/>
    </source>
</evidence>
<evidence type="ECO:0000256" key="1">
    <source>
        <dbReference type="ARBA" id="ARBA00012417"/>
    </source>
</evidence>
<evidence type="ECO:0000256" key="8">
    <source>
        <dbReference type="ARBA" id="ARBA00049244"/>
    </source>
</evidence>
<evidence type="ECO:0000259" key="10">
    <source>
        <dbReference type="Pfam" id="PF21694"/>
    </source>
</evidence>
<comment type="similarity">
    <text evidence="7">Belongs to the DNA polymerase HolA subunit family.</text>
</comment>
<dbReference type="Pfam" id="PF06144">
    <property type="entry name" value="DNA_pol3_delta"/>
    <property type="match status" value="1"/>
</dbReference>
<dbReference type="EC" id="2.7.7.7" evidence="1"/>